<dbReference type="Gene3D" id="3.40.50.300">
    <property type="entry name" value="P-loop containing nucleotide triphosphate hydrolases"/>
    <property type="match status" value="1"/>
</dbReference>
<dbReference type="Proteomes" id="UP001444661">
    <property type="component" value="Unassembled WGS sequence"/>
</dbReference>
<dbReference type="InterPro" id="IPR027417">
    <property type="entry name" value="P-loop_NTPase"/>
</dbReference>
<protein>
    <recommendedName>
        <fullName evidence="3">NB-ARC domain-containing protein</fullName>
    </recommendedName>
</protein>
<evidence type="ECO:0008006" key="3">
    <source>
        <dbReference type="Google" id="ProtNLM"/>
    </source>
</evidence>
<reference evidence="1 2" key="1">
    <citation type="submission" date="2023-01" db="EMBL/GenBank/DDBJ databases">
        <title>Analysis of 21 Apiospora genomes using comparative genomics revels a genus with tremendous synthesis potential of carbohydrate active enzymes and secondary metabolites.</title>
        <authorList>
            <person name="Sorensen T."/>
        </authorList>
    </citation>
    <scope>NUCLEOTIDE SEQUENCE [LARGE SCALE GENOMIC DNA]</scope>
    <source>
        <strain evidence="1 2">CBS 33761</strain>
    </source>
</reference>
<evidence type="ECO:0000313" key="2">
    <source>
        <dbReference type="Proteomes" id="UP001444661"/>
    </source>
</evidence>
<evidence type="ECO:0000313" key="1">
    <source>
        <dbReference type="EMBL" id="KAK8023723.1"/>
    </source>
</evidence>
<name>A0ABR1S132_9PEZI</name>
<organism evidence="1 2">
    <name type="scientific">Apiospora rasikravindrae</name>
    <dbReference type="NCBI Taxonomy" id="990691"/>
    <lineage>
        <taxon>Eukaryota</taxon>
        <taxon>Fungi</taxon>
        <taxon>Dikarya</taxon>
        <taxon>Ascomycota</taxon>
        <taxon>Pezizomycotina</taxon>
        <taxon>Sordariomycetes</taxon>
        <taxon>Xylariomycetidae</taxon>
        <taxon>Amphisphaeriales</taxon>
        <taxon>Apiosporaceae</taxon>
        <taxon>Apiospora</taxon>
    </lineage>
</organism>
<dbReference type="PANTHER" id="PTHR35205">
    <property type="entry name" value="NB-ARC AND TPR DOMAIN PROTEIN"/>
    <property type="match status" value="1"/>
</dbReference>
<proteinExistence type="predicted"/>
<accession>A0ABR1S132</accession>
<gene>
    <name evidence="1" type="ORF">PG993_011789</name>
</gene>
<keyword evidence="2" id="KW-1185">Reference proteome</keyword>
<sequence>MSNTTASGSNISQNFGNSSISGGGRLFQGIVQGDVQLHGNPKLAIEYAYQLRERSPETWVFWVFAGNATRFGMDLRNIASFAKLPGRESPQTDVLQLVTNWLVSESSGKWVIILDNVDCAEFLFDSSQNPHSDRPHLVSYLPSCDKGSILVTSRNKKAALKLVERPNIIQVDPMSQAEAVALAERKLGKPDEKMACLADSLEYMPLAIVQAAAYITRLAPLCSVNQYLERFAQSDHDKANLLNFEGGQLRRDPEAKNSIIITWQLIPDRRQPISFHS</sequence>
<comment type="caution">
    <text evidence="1">The sequence shown here is derived from an EMBL/GenBank/DDBJ whole genome shotgun (WGS) entry which is preliminary data.</text>
</comment>
<dbReference type="PANTHER" id="PTHR35205:SF1">
    <property type="entry name" value="ZU5 DOMAIN-CONTAINING PROTEIN"/>
    <property type="match status" value="1"/>
</dbReference>
<dbReference type="SUPFAM" id="SSF52540">
    <property type="entry name" value="P-loop containing nucleoside triphosphate hydrolases"/>
    <property type="match status" value="1"/>
</dbReference>
<dbReference type="EMBL" id="JAQQWK010000011">
    <property type="protein sequence ID" value="KAK8023723.1"/>
    <property type="molecule type" value="Genomic_DNA"/>
</dbReference>